<dbReference type="PROSITE" id="PS00675">
    <property type="entry name" value="SIGMA54_INTERACT_1"/>
    <property type="match status" value="1"/>
</dbReference>
<keyword evidence="4" id="KW-0804">Transcription</keyword>
<dbReference type="GO" id="GO:0006355">
    <property type="term" value="P:regulation of DNA-templated transcription"/>
    <property type="evidence" value="ECO:0007669"/>
    <property type="project" value="InterPro"/>
</dbReference>
<keyword evidence="3" id="KW-0805">Transcription regulation</keyword>
<reference evidence="7" key="1">
    <citation type="journal article" date="2014" name="Int. J. Syst. Evol. Microbiol.">
        <title>Complete genome sequence of Corynebacterium casei LMG S-19264T (=DSM 44701T), isolated from a smear-ripened cheese.</title>
        <authorList>
            <consortium name="US DOE Joint Genome Institute (JGI-PGF)"/>
            <person name="Walter F."/>
            <person name="Albersmeier A."/>
            <person name="Kalinowski J."/>
            <person name="Ruckert C."/>
        </authorList>
    </citation>
    <scope>NUCLEOTIDE SEQUENCE</scope>
    <source>
        <strain evidence="7">CGMCC 1.15290</strain>
    </source>
</reference>
<proteinExistence type="predicted"/>
<dbReference type="SUPFAM" id="SSF52540">
    <property type="entry name" value="P-loop containing nucleoside triphosphate hydrolases"/>
    <property type="match status" value="1"/>
</dbReference>
<dbReference type="SUPFAM" id="SSF46689">
    <property type="entry name" value="Homeodomain-like"/>
    <property type="match status" value="1"/>
</dbReference>
<evidence type="ECO:0000256" key="4">
    <source>
        <dbReference type="ARBA" id="ARBA00023163"/>
    </source>
</evidence>
<dbReference type="Pfam" id="PF25601">
    <property type="entry name" value="AAA_lid_14"/>
    <property type="match status" value="1"/>
</dbReference>
<feature type="coiled-coil region" evidence="5">
    <location>
        <begin position="11"/>
        <end position="45"/>
    </location>
</feature>
<dbReference type="Gene3D" id="1.10.8.60">
    <property type="match status" value="1"/>
</dbReference>
<dbReference type="Gene3D" id="3.40.50.300">
    <property type="entry name" value="P-loop containing nucleotide triphosphate hydrolases"/>
    <property type="match status" value="1"/>
</dbReference>
<dbReference type="PANTHER" id="PTHR32071:SF57">
    <property type="entry name" value="C4-DICARBOXYLATE TRANSPORT TRANSCRIPTIONAL REGULATORY PROTEIN DCTD"/>
    <property type="match status" value="1"/>
</dbReference>
<keyword evidence="2" id="KW-0067">ATP-binding</keyword>
<dbReference type="CDD" id="cd00009">
    <property type="entry name" value="AAA"/>
    <property type="match status" value="1"/>
</dbReference>
<dbReference type="Proteomes" id="UP000627292">
    <property type="component" value="Unassembled WGS sequence"/>
</dbReference>
<dbReference type="Pfam" id="PF00158">
    <property type="entry name" value="Sigma54_activat"/>
    <property type="match status" value="1"/>
</dbReference>
<comment type="caution">
    <text evidence="7">The sequence shown here is derived from an EMBL/GenBank/DDBJ whole genome shotgun (WGS) entry which is preliminary data.</text>
</comment>
<protein>
    <recommendedName>
        <fullName evidence="6">Sigma-54 factor interaction domain-containing protein</fullName>
    </recommendedName>
</protein>
<dbReference type="InterPro" id="IPR025944">
    <property type="entry name" value="Sigma_54_int_dom_CS"/>
</dbReference>
<dbReference type="Gene3D" id="1.10.10.60">
    <property type="entry name" value="Homeodomain-like"/>
    <property type="match status" value="1"/>
</dbReference>
<feature type="domain" description="Sigma-54 factor interaction" evidence="6">
    <location>
        <begin position="59"/>
        <end position="288"/>
    </location>
</feature>
<dbReference type="AlphaFoldDB" id="A0A917J4M3"/>
<dbReference type="PANTHER" id="PTHR32071">
    <property type="entry name" value="TRANSCRIPTIONAL REGULATORY PROTEIN"/>
    <property type="match status" value="1"/>
</dbReference>
<dbReference type="PROSITE" id="PS00688">
    <property type="entry name" value="SIGMA54_INTERACT_3"/>
    <property type="match status" value="1"/>
</dbReference>
<dbReference type="InterPro" id="IPR027417">
    <property type="entry name" value="P-loop_NTPase"/>
</dbReference>
<evidence type="ECO:0000256" key="5">
    <source>
        <dbReference type="SAM" id="Coils"/>
    </source>
</evidence>
<keyword evidence="5" id="KW-0175">Coiled coil</keyword>
<dbReference type="InterPro" id="IPR058031">
    <property type="entry name" value="AAA_lid_NorR"/>
</dbReference>
<sequence length="376" mass="41653">MMKKPALLSDTERLIQMLAEKDSQIEKLNKQIEAYKNELEALPLDTGASKPASEAFPDIIGSGKEMADIFTLLSQVAASSTTVLITGETGTGKELIARAIHQASPARGKAMVTVNCAAIPASLMESELFGHEKGAFTGAMESRAGKFEQADNSTLFLDEIGELPLLLQAKLLRVLQERVVERIGGNKSIKVNVRIIAATNRELQREVMNGTFRNDLYYRLNVFPIALPPLRHRREDIAALAGFFATKQAKAAGKNITGISRKALQDLRNYTWPGNIRELQHVIERSVLLNGDGVLRTIYLPDAPDRKYLEEAAQEEPIRTLDEIDREYILKVVNHCKGRISGPHGAAVLLGMPSTTLISKMQRLGIKKEHFIERDF</sequence>
<dbReference type="RefSeq" id="WP_188956113.1">
    <property type="nucleotide sequence ID" value="NZ_BMIB01000004.1"/>
</dbReference>
<dbReference type="SMART" id="SM00382">
    <property type="entry name" value="AAA"/>
    <property type="match status" value="1"/>
</dbReference>
<evidence type="ECO:0000256" key="3">
    <source>
        <dbReference type="ARBA" id="ARBA00023015"/>
    </source>
</evidence>
<evidence type="ECO:0000313" key="8">
    <source>
        <dbReference type="Proteomes" id="UP000627292"/>
    </source>
</evidence>
<evidence type="ECO:0000313" key="7">
    <source>
        <dbReference type="EMBL" id="GGH76904.1"/>
    </source>
</evidence>
<gene>
    <name evidence="7" type="ORF">GCM10011379_42450</name>
</gene>
<dbReference type="PROSITE" id="PS50045">
    <property type="entry name" value="SIGMA54_INTERACT_4"/>
    <property type="match status" value="1"/>
</dbReference>
<dbReference type="EMBL" id="BMIB01000004">
    <property type="protein sequence ID" value="GGH76904.1"/>
    <property type="molecule type" value="Genomic_DNA"/>
</dbReference>
<evidence type="ECO:0000259" key="6">
    <source>
        <dbReference type="PROSITE" id="PS50045"/>
    </source>
</evidence>
<organism evidence="7 8">
    <name type="scientific">Filimonas zeae</name>
    <dbReference type="NCBI Taxonomy" id="1737353"/>
    <lineage>
        <taxon>Bacteria</taxon>
        <taxon>Pseudomonadati</taxon>
        <taxon>Bacteroidota</taxon>
        <taxon>Chitinophagia</taxon>
        <taxon>Chitinophagales</taxon>
        <taxon>Chitinophagaceae</taxon>
        <taxon>Filimonas</taxon>
    </lineage>
</organism>
<evidence type="ECO:0000256" key="1">
    <source>
        <dbReference type="ARBA" id="ARBA00022741"/>
    </source>
</evidence>
<dbReference type="InterPro" id="IPR009057">
    <property type="entry name" value="Homeodomain-like_sf"/>
</dbReference>
<name>A0A917J4M3_9BACT</name>
<dbReference type="InterPro" id="IPR003593">
    <property type="entry name" value="AAA+_ATPase"/>
</dbReference>
<dbReference type="GO" id="GO:0005524">
    <property type="term" value="F:ATP binding"/>
    <property type="evidence" value="ECO:0007669"/>
    <property type="project" value="UniProtKB-KW"/>
</dbReference>
<keyword evidence="1" id="KW-0547">Nucleotide-binding</keyword>
<dbReference type="InterPro" id="IPR002078">
    <property type="entry name" value="Sigma_54_int"/>
</dbReference>
<keyword evidence="8" id="KW-1185">Reference proteome</keyword>
<reference evidence="7" key="2">
    <citation type="submission" date="2020-09" db="EMBL/GenBank/DDBJ databases">
        <authorList>
            <person name="Sun Q."/>
            <person name="Zhou Y."/>
        </authorList>
    </citation>
    <scope>NUCLEOTIDE SEQUENCE</scope>
    <source>
        <strain evidence="7">CGMCC 1.15290</strain>
    </source>
</reference>
<dbReference type="InterPro" id="IPR025662">
    <property type="entry name" value="Sigma_54_int_dom_ATP-bd_1"/>
</dbReference>
<accession>A0A917J4M3</accession>
<dbReference type="FunFam" id="3.40.50.300:FF:000006">
    <property type="entry name" value="DNA-binding transcriptional regulator NtrC"/>
    <property type="match status" value="1"/>
</dbReference>
<evidence type="ECO:0000256" key="2">
    <source>
        <dbReference type="ARBA" id="ARBA00022840"/>
    </source>
</evidence>